<dbReference type="GO" id="GO:0000030">
    <property type="term" value="F:mannosyltransferase activity"/>
    <property type="evidence" value="ECO:0007669"/>
    <property type="project" value="TreeGrafter"/>
</dbReference>
<feature type="transmembrane region" description="Helical" evidence="1">
    <location>
        <begin position="121"/>
        <end position="142"/>
    </location>
</feature>
<dbReference type="Proteomes" id="UP000299794">
    <property type="component" value="Unassembled WGS sequence"/>
</dbReference>
<feature type="transmembrane region" description="Helical" evidence="1">
    <location>
        <begin position="90"/>
        <end position="109"/>
    </location>
</feature>
<comment type="caution">
    <text evidence="2">The sequence shown here is derived from an EMBL/GenBank/DDBJ whole genome shotgun (WGS) entry which is preliminary data.</text>
</comment>
<name>A0A479ZT34_PLAAG</name>
<keyword evidence="1" id="KW-0472">Membrane</keyword>
<evidence type="ECO:0000313" key="2">
    <source>
        <dbReference type="EMBL" id="GCL34411.1"/>
    </source>
</evidence>
<feature type="transmembrane region" description="Helical" evidence="1">
    <location>
        <begin position="171"/>
        <end position="196"/>
    </location>
</feature>
<accession>A0A479ZT34</accession>
<dbReference type="EMBL" id="BJCD01000008">
    <property type="protein sequence ID" value="GCL34411.1"/>
    <property type="molecule type" value="Genomic_DNA"/>
</dbReference>
<keyword evidence="1" id="KW-0812">Transmembrane</keyword>
<dbReference type="AlphaFoldDB" id="A0A479ZT34"/>
<dbReference type="PANTHER" id="PTHR44395">
    <property type="match status" value="1"/>
</dbReference>
<reference evidence="3" key="1">
    <citation type="submission" date="2019-02" db="EMBL/GenBank/DDBJ databases">
        <title>Draft genome sequence of Planktothrix agardhii NIES-905.</title>
        <authorList>
            <person name="Yamaguchi H."/>
            <person name="Suzuki S."/>
            <person name="Kawachi M."/>
        </authorList>
    </citation>
    <scope>NUCLEOTIDE SEQUENCE [LARGE SCALE GENOMIC DNA]</scope>
    <source>
        <strain evidence="3">CCAP 1459/11A</strain>
    </source>
</reference>
<feature type="transmembrane region" description="Helical" evidence="1">
    <location>
        <begin position="12"/>
        <end position="35"/>
    </location>
</feature>
<protein>
    <recommendedName>
        <fullName evidence="4">Glycosyltransferase RgtA/B/C/D-like domain-containing protein</fullName>
    </recommendedName>
</protein>
<dbReference type="GO" id="GO:0035269">
    <property type="term" value="P:protein O-linked glycosylation via mannose"/>
    <property type="evidence" value="ECO:0007669"/>
    <property type="project" value="TreeGrafter"/>
</dbReference>
<feature type="transmembrane region" description="Helical" evidence="1">
    <location>
        <begin position="148"/>
        <end position="164"/>
    </location>
</feature>
<keyword evidence="1" id="KW-1133">Transmembrane helix</keyword>
<organism evidence="2 3">
    <name type="scientific">Planktothrix agardhii CCAP 1459/11A</name>
    <dbReference type="NCBI Taxonomy" id="282420"/>
    <lineage>
        <taxon>Bacteria</taxon>
        <taxon>Bacillati</taxon>
        <taxon>Cyanobacteriota</taxon>
        <taxon>Cyanophyceae</taxon>
        <taxon>Oscillatoriophycideae</taxon>
        <taxon>Oscillatoriales</taxon>
        <taxon>Microcoleaceae</taxon>
        <taxon>Planktothrix</taxon>
    </lineage>
</organism>
<dbReference type="PANTHER" id="PTHR44395:SF1">
    <property type="entry name" value="PROTEIN O-MANNOSYL-TRANSFERASE TMTC3"/>
    <property type="match status" value="1"/>
</dbReference>
<dbReference type="RefSeq" id="WP_026796583.1">
    <property type="nucleotide sequence ID" value="NZ_BJCD01000008.1"/>
</dbReference>
<evidence type="ECO:0000313" key="3">
    <source>
        <dbReference type="Proteomes" id="UP000299794"/>
    </source>
</evidence>
<gene>
    <name evidence="2" type="ORF">PA905_35920</name>
</gene>
<evidence type="ECO:0008006" key="4">
    <source>
        <dbReference type="Google" id="ProtNLM"/>
    </source>
</evidence>
<evidence type="ECO:0000256" key="1">
    <source>
        <dbReference type="SAM" id="Phobius"/>
    </source>
</evidence>
<sequence>MLKQTMIKNRHGLGILILYIILSLIIYSTIINSFFLADDFTWVYQIKTRGIFGVWTTAPDVFFRPIISILLFLDYQIWGLNPVGYHLTNIIFHGISCFFVYLISSQLLIHSHLSKKLSQSISMIAGFLFLVLPSHVEAVTWISGRSDVVATCFFLAAFSSYLHYKNNSNKLWIFSSYILFAFALLSKESVIIYPGLILGYEIYRFFQDKQPLNQLYNSILKLINLIKLKY</sequence>
<proteinExistence type="predicted"/>